<keyword evidence="7" id="KW-0418">Kinase</keyword>
<keyword evidence="12" id="KW-1185">Reference proteome</keyword>
<evidence type="ECO:0000256" key="5">
    <source>
        <dbReference type="ARBA" id="ARBA00022679"/>
    </source>
</evidence>
<dbReference type="SUPFAM" id="SSF160935">
    <property type="entry name" value="VPA0735-like"/>
    <property type="match status" value="1"/>
</dbReference>
<keyword evidence="6" id="KW-0812">Transmembrane</keyword>
<dbReference type="PROSITE" id="PS50885">
    <property type="entry name" value="HAMP"/>
    <property type="match status" value="1"/>
</dbReference>
<reference evidence="12" key="1">
    <citation type="submission" date="2018-05" db="EMBL/GenBank/DDBJ databases">
        <authorList>
            <person name="Deangelis K."/>
            <person name="Huntemann M."/>
            <person name="Clum A."/>
            <person name="Pillay M."/>
            <person name="Palaniappan K."/>
            <person name="Varghese N."/>
            <person name="Mikhailova N."/>
            <person name="Stamatis D."/>
            <person name="Reddy T."/>
            <person name="Daum C."/>
            <person name="Shapiro N."/>
            <person name="Ivanova N."/>
            <person name="Kyrpides N."/>
            <person name="Woyke T."/>
        </authorList>
    </citation>
    <scope>NUCLEOTIDE SEQUENCE [LARGE SCALE GENOMIC DNA]</scope>
    <source>
        <strain evidence="12">GAS496</strain>
    </source>
</reference>
<evidence type="ECO:0000256" key="4">
    <source>
        <dbReference type="ARBA" id="ARBA00022553"/>
    </source>
</evidence>
<name>A0A318HAB8_9MYCO</name>
<protein>
    <recommendedName>
        <fullName evidence="3">histidine kinase</fullName>
        <ecNumber evidence="3">2.7.13.3</ecNumber>
    </recommendedName>
</protein>
<dbReference type="PANTHER" id="PTHR45436">
    <property type="entry name" value="SENSOR HISTIDINE KINASE YKOH"/>
    <property type="match status" value="1"/>
</dbReference>
<dbReference type="Proteomes" id="UP000247781">
    <property type="component" value="Unassembled WGS sequence"/>
</dbReference>
<evidence type="ECO:0000256" key="8">
    <source>
        <dbReference type="ARBA" id="ARBA00022989"/>
    </source>
</evidence>
<dbReference type="InterPro" id="IPR036097">
    <property type="entry name" value="HisK_dim/P_sf"/>
</dbReference>
<evidence type="ECO:0000259" key="10">
    <source>
        <dbReference type="PROSITE" id="PS50885"/>
    </source>
</evidence>
<comment type="catalytic activity">
    <reaction evidence="1">
        <text>ATP + protein L-histidine = ADP + protein N-phospho-L-histidine.</text>
        <dbReference type="EC" id="2.7.13.3"/>
    </reaction>
</comment>
<dbReference type="EMBL" id="QJJU01000034">
    <property type="protein sequence ID" value="PXX00400.1"/>
    <property type="molecule type" value="Genomic_DNA"/>
</dbReference>
<keyword evidence="5" id="KW-0808">Transferase</keyword>
<dbReference type="Gene3D" id="2.60.40.1610">
    <property type="entry name" value="Domain of unknown function DUF1254"/>
    <property type="match status" value="1"/>
</dbReference>
<proteinExistence type="predicted"/>
<evidence type="ECO:0000256" key="7">
    <source>
        <dbReference type="ARBA" id="ARBA00022777"/>
    </source>
</evidence>
<dbReference type="EC" id="2.7.13.3" evidence="3"/>
<dbReference type="GO" id="GO:0000155">
    <property type="term" value="F:phosphorelay sensor kinase activity"/>
    <property type="evidence" value="ECO:0007669"/>
    <property type="project" value="InterPro"/>
</dbReference>
<keyword evidence="4" id="KW-0597">Phosphoprotein</keyword>
<evidence type="ECO:0000256" key="2">
    <source>
        <dbReference type="ARBA" id="ARBA00004236"/>
    </source>
</evidence>
<dbReference type="InterPro" id="IPR003660">
    <property type="entry name" value="HAMP_dom"/>
</dbReference>
<gene>
    <name evidence="11" type="ORF">C8E89_13452</name>
</gene>
<dbReference type="CDD" id="cd06225">
    <property type="entry name" value="HAMP"/>
    <property type="match status" value="1"/>
</dbReference>
<dbReference type="Pfam" id="PF06863">
    <property type="entry name" value="DUF1254"/>
    <property type="match status" value="1"/>
</dbReference>
<dbReference type="InterPro" id="IPR003661">
    <property type="entry name" value="HisK_dim/P_dom"/>
</dbReference>
<dbReference type="SMART" id="SM00304">
    <property type="entry name" value="HAMP"/>
    <property type="match status" value="1"/>
</dbReference>
<dbReference type="InterPro" id="IPR037050">
    <property type="entry name" value="DUF1254_sf"/>
</dbReference>
<feature type="domain" description="HAMP" evidence="10">
    <location>
        <begin position="31"/>
        <end position="84"/>
    </location>
</feature>
<dbReference type="Gene3D" id="6.10.340.10">
    <property type="match status" value="1"/>
</dbReference>
<organism evidence="11 12">
    <name type="scientific">Mycolicibacterium moriokaense</name>
    <dbReference type="NCBI Taxonomy" id="39691"/>
    <lineage>
        <taxon>Bacteria</taxon>
        <taxon>Bacillati</taxon>
        <taxon>Actinomycetota</taxon>
        <taxon>Actinomycetes</taxon>
        <taxon>Mycobacteriales</taxon>
        <taxon>Mycobacteriaceae</taxon>
        <taxon>Mycolicibacterium</taxon>
    </lineage>
</organism>
<evidence type="ECO:0000256" key="3">
    <source>
        <dbReference type="ARBA" id="ARBA00012438"/>
    </source>
</evidence>
<dbReference type="InterPro" id="IPR010679">
    <property type="entry name" value="DUF1254"/>
</dbReference>
<keyword evidence="8" id="KW-1133">Transmembrane helix</keyword>
<evidence type="ECO:0000256" key="6">
    <source>
        <dbReference type="ARBA" id="ARBA00022692"/>
    </source>
</evidence>
<reference evidence="11 12" key="2">
    <citation type="submission" date="2018-06" db="EMBL/GenBank/DDBJ databases">
        <title>Sequencing of bacterial isolates from soil warming experiment in Harvard Forest, Massachusetts, USA.</title>
        <authorList>
            <person name="Deangelis K.PhD."/>
        </authorList>
    </citation>
    <scope>NUCLEOTIDE SEQUENCE [LARGE SCALE GENOMIC DNA]</scope>
    <source>
        <strain evidence="11 12">GAS496</strain>
    </source>
</reference>
<dbReference type="PANTHER" id="PTHR45436:SF5">
    <property type="entry name" value="SENSOR HISTIDINE KINASE TRCS"/>
    <property type="match status" value="1"/>
</dbReference>
<accession>A0A318HAB8</accession>
<dbReference type="CDD" id="cd00082">
    <property type="entry name" value="HisKA"/>
    <property type="match status" value="1"/>
</dbReference>
<sequence length="296" mass="32088">MVRVREMRSCPRGSGCGRESVAGGFGWLLAGRVLRPLQEVTATTRRVADRHLHERISLDGPDDEIKELADTFDDILERLDRAFDGQHRFVANASHELRTPLAINRTLIVIAGPGDPGELPADVPVIKAATPHVWIIGRTQTNGAADYPAVHKVRQPFCLRNLTGEFVGEPDWLISSSTVALTKGYFHRRLPVFAVQPQFVMGGLNGALVAECHCAPSPLTMPRPDAVAFAQCGDTRGAATVEQLRPVMADFGVIAQDLDGAHIDVPDLSVRGVQHEETAGYPTAPAGQLLGQPYEQ</sequence>
<evidence type="ECO:0000256" key="1">
    <source>
        <dbReference type="ARBA" id="ARBA00000085"/>
    </source>
</evidence>
<dbReference type="InterPro" id="IPR050428">
    <property type="entry name" value="TCS_sensor_his_kinase"/>
</dbReference>
<dbReference type="AlphaFoldDB" id="A0A318HAB8"/>
<evidence type="ECO:0000256" key="9">
    <source>
        <dbReference type="ARBA" id="ARBA00023012"/>
    </source>
</evidence>
<dbReference type="Pfam" id="PF00672">
    <property type="entry name" value="HAMP"/>
    <property type="match status" value="1"/>
</dbReference>
<dbReference type="SUPFAM" id="SSF158472">
    <property type="entry name" value="HAMP domain-like"/>
    <property type="match status" value="1"/>
</dbReference>
<evidence type="ECO:0000313" key="11">
    <source>
        <dbReference type="EMBL" id="PXX00400.1"/>
    </source>
</evidence>
<keyword evidence="8" id="KW-0472">Membrane</keyword>
<evidence type="ECO:0000313" key="12">
    <source>
        <dbReference type="Proteomes" id="UP000247781"/>
    </source>
</evidence>
<comment type="subcellular location">
    <subcellularLocation>
        <location evidence="2">Cell membrane</location>
    </subcellularLocation>
</comment>
<comment type="caution">
    <text evidence="11">The sequence shown here is derived from an EMBL/GenBank/DDBJ whole genome shotgun (WGS) entry which is preliminary data.</text>
</comment>
<dbReference type="SUPFAM" id="SSF47384">
    <property type="entry name" value="Homodimeric domain of signal transducing histidine kinase"/>
    <property type="match status" value="1"/>
</dbReference>
<keyword evidence="9" id="KW-0902">Two-component regulatory system</keyword>
<dbReference type="GO" id="GO:0005886">
    <property type="term" value="C:plasma membrane"/>
    <property type="evidence" value="ECO:0007669"/>
    <property type="project" value="UniProtKB-SubCell"/>
</dbReference>